<evidence type="ECO:0000256" key="1">
    <source>
        <dbReference type="ARBA" id="ARBA00022679"/>
    </source>
</evidence>
<organism evidence="3 4">
    <name type="scientific">Rathayibacter toxicus</name>
    <dbReference type="NCBI Taxonomy" id="145458"/>
    <lineage>
        <taxon>Bacteria</taxon>
        <taxon>Bacillati</taxon>
        <taxon>Actinomycetota</taxon>
        <taxon>Actinomycetes</taxon>
        <taxon>Micrococcales</taxon>
        <taxon>Microbacteriaceae</taxon>
        <taxon>Rathayibacter</taxon>
    </lineage>
</organism>
<dbReference type="Proteomes" id="UP000237966">
    <property type="component" value="Unassembled WGS sequence"/>
</dbReference>
<dbReference type="InterPro" id="IPR001296">
    <property type="entry name" value="Glyco_trans_1"/>
</dbReference>
<evidence type="ECO:0000313" key="4">
    <source>
        <dbReference type="Proteomes" id="UP000237966"/>
    </source>
</evidence>
<feature type="domain" description="Glycosyl transferase family 1" evidence="2">
    <location>
        <begin position="220"/>
        <end position="383"/>
    </location>
</feature>
<dbReference type="OrthoDB" id="9802525at2"/>
<protein>
    <submittedName>
        <fullName evidence="3">Glycosyltransferase family 1 protein</fullName>
    </submittedName>
</protein>
<comment type="caution">
    <text evidence="3">The sequence shown here is derived from an EMBL/GenBank/DDBJ whole genome shotgun (WGS) entry which is preliminary data.</text>
</comment>
<dbReference type="Pfam" id="PF00534">
    <property type="entry name" value="Glycos_transf_1"/>
    <property type="match status" value="1"/>
</dbReference>
<dbReference type="SUPFAM" id="SSF53756">
    <property type="entry name" value="UDP-Glycosyltransferase/glycogen phosphorylase"/>
    <property type="match status" value="1"/>
</dbReference>
<keyword evidence="1 3" id="KW-0808">Transferase</keyword>
<evidence type="ECO:0000313" key="3">
    <source>
        <dbReference type="EMBL" id="PPI14374.1"/>
    </source>
</evidence>
<gene>
    <name evidence="3" type="ORF">C5C51_07285</name>
</gene>
<sequence>MVQSYSCRTLSKRRHRCANNRTTLRVFCSIYVRHLDTFLYKNTEREYIMKLLITVSDQVWGGKHTYMYALISELRSLGHDVVIAAESNSAFSARVRQAGFVVKEVSSFSLSDNDQIGQLSGCVEGCDAVVMSGRRDFAAMEEIIPASVVSVLIRHSAFPLDDDVHTRRRIASLDLLIVTSEEQRFNQFEFLERAHPVPKICVLRSGLREPFFEALQLVDRHQARKELGIQDEKPLLLCVARLSWEKQIDSLFRSFAHVVSVRADVRLVLVGSGPEEPGLRKLADDLGVANQIEFLGHRDDVTTYLKAADIFVFTSGVAETGPLALKEAMAAGLPVVADAVGGISEFITHEHNGIFVSSEKERTGQILRVLEDSDLASFLAQEALKTARREFRFEGRVREFSRLLERCLLAKQSDGSLLRELAWDGVRVRKEDFGGYLFAPRTSHLMEIRGEIFDVVSDSVRVNDPTILSPVCNRTELLVSIHDMGALVRPGSETPDYFGSRL</sequence>
<dbReference type="GO" id="GO:0016757">
    <property type="term" value="F:glycosyltransferase activity"/>
    <property type="evidence" value="ECO:0007669"/>
    <property type="project" value="InterPro"/>
</dbReference>
<accession>A0A2S5Y5V1</accession>
<reference evidence="3 4" key="1">
    <citation type="submission" date="2018-02" db="EMBL/GenBank/DDBJ databases">
        <title>Bacteriophage NCPPB3778 and a type I-E CRISPR drive the evolution of the US Biological Select Agent, Rathayibacter toxicus.</title>
        <authorList>
            <person name="Davis E.W.II."/>
            <person name="Tabima J.F."/>
            <person name="Weisberg A.J."/>
            <person name="Lopes L.D."/>
            <person name="Wiseman M.S."/>
            <person name="Wiseman M.S."/>
            <person name="Pupko T."/>
            <person name="Belcher M.S."/>
            <person name="Sechler A.J."/>
            <person name="Tancos M.A."/>
            <person name="Schroeder B.K."/>
            <person name="Murray T.D."/>
            <person name="Luster D.G."/>
            <person name="Schneider W.L."/>
            <person name="Rogers E."/>
            <person name="Andreote F.D."/>
            <person name="Grunwald N.J."/>
            <person name="Putnam M.L."/>
            <person name="Chang J.H."/>
        </authorList>
    </citation>
    <scope>NUCLEOTIDE SEQUENCE [LARGE SCALE GENOMIC DNA]</scope>
    <source>
        <strain evidence="3 4">FH99</strain>
    </source>
</reference>
<dbReference type="PANTHER" id="PTHR12526:SF630">
    <property type="entry name" value="GLYCOSYLTRANSFERASE"/>
    <property type="match status" value="1"/>
</dbReference>
<dbReference type="EMBL" id="PSWU01000012">
    <property type="protein sequence ID" value="PPI14374.1"/>
    <property type="molecule type" value="Genomic_DNA"/>
</dbReference>
<dbReference type="PANTHER" id="PTHR12526">
    <property type="entry name" value="GLYCOSYLTRANSFERASE"/>
    <property type="match status" value="1"/>
</dbReference>
<dbReference type="Gene3D" id="3.40.50.2000">
    <property type="entry name" value="Glycogen Phosphorylase B"/>
    <property type="match status" value="2"/>
</dbReference>
<name>A0A2S5Y5V1_9MICO</name>
<evidence type="ECO:0000259" key="2">
    <source>
        <dbReference type="Pfam" id="PF00534"/>
    </source>
</evidence>
<dbReference type="CDD" id="cd03801">
    <property type="entry name" value="GT4_PimA-like"/>
    <property type="match status" value="1"/>
</dbReference>
<dbReference type="AlphaFoldDB" id="A0A2S5Y5V1"/>
<proteinExistence type="predicted"/>